<dbReference type="KEGG" id="talb:FTW19_01990"/>
<name>A0A5B9E3F8_9BACT</name>
<dbReference type="Gene3D" id="1.10.10.10">
    <property type="entry name" value="Winged helix-like DNA-binding domain superfamily/Winged helix DNA-binding domain"/>
    <property type="match status" value="1"/>
</dbReference>
<organism evidence="2 3">
    <name type="scientific">Terriglobus albidus</name>
    <dbReference type="NCBI Taxonomy" id="1592106"/>
    <lineage>
        <taxon>Bacteria</taxon>
        <taxon>Pseudomonadati</taxon>
        <taxon>Acidobacteriota</taxon>
        <taxon>Terriglobia</taxon>
        <taxon>Terriglobales</taxon>
        <taxon>Acidobacteriaceae</taxon>
        <taxon>Terriglobus</taxon>
    </lineage>
</organism>
<sequence>MQLTRFSDLALRLLLYLAGHDKPMETTATVRAVSELFNVPYTHMVKVTHQLGRKGWLTTTKGKGGGLRLSRPPEEVRIGEILRTTEPANDVIDCFTQACPLRSACTLKEALDRAYEAFFRELDQYTLADVAAMPALQKLIQISL</sequence>
<keyword evidence="1" id="KW-0238">DNA-binding</keyword>
<dbReference type="AlphaFoldDB" id="A0A5B9E3F8"/>
<dbReference type="InterPro" id="IPR000944">
    <property type="entry name" value="Tscrpt_reg_Rrf2"/>
</dbReference>
<dbReference type="InterPro" id="IPR036390">
    <property type="entry name" value="WH_DNA-bd_sf"/>
</dbReference>
<dbReference type="PANTHER" id="PTHR33221">
    <property type="entry name" value="WINGED HELIX-TURN-HELIX TRANSCRIPTIONAL REGULATOR, RRF2 FAMILY"/>
    <property type="match status" value="1"/>
</dbReference>
<proteinExistence type="predicted"/>
<evidence type="ECO:0000256" key="1">
    <source>
        <dbReference type="ARBA" id="ARBA00023125"/>
    </source>
</evidence>
<dbReference type="EMBL" id="CP042806">
    <property type="protein sequence ID" value="QEE26883.1"/>
    <property type="molecule type" value="Genomic_DNA"/>
</dbReference>
<protein>
    <submittedName>
        <fullName evidence="2">Rrf2 family transcriptional regulator</fullName>
    </submittedName>
</protein>
<dbReference type="InterPro" id="IPR036388">
    <property type="entry name" value="WH-like_DNA-bd_sf"/>
</dbReference>
<reference evidence="2 3" key="1">
    <citation type="submission" date="2019-08" db="EMBL/GenBank/DDBJ databases">
        <title>Complete genome sequence of Terriglobus albidus strain ORNL.</title>
        <authorList>
            <person name="Podar M."/>
        </authorList>
    </citation>
    <scope>NUCLEOTIDE SEQUENCE [LARGE SCALE GENOMIC DNA]</scope>
    <source>
        <strain evidence="2 3">ORNL</strain>
    </source>
</reference>
<keyword evidence="3" id="KW-1185">Reference proteome</keyword>
<dbReference type="GO" id="GO:0003700">
    <property type="term" value="F:DNA-binding transcription factor activity"/>
    <property type="evidence" value="ECO:0007669"/>
    <property type="project" value="TreeGrafter"/>
</dbReference>
<dbReference type="PANTHER" id="PTHR33221:SF4">
    <property type="entry name" value="HTH-TYPE TRANSCRIPTIONAL REPRESSOR NSRR"/>
    <property type="match status" value="1"/>
</dbReference>
<evidence type="ECO:0000313" key="2">
    <source>
        <dbReference type="EMBL" id="QEE26883.1"/>
    </source>
</evidence>
<dbReference type="Proteomes" id="UP000321820">
    <property type="component" value="Chromosome"/>
</dbReference>
<dbReference type="GO" id="GO:0005829">
    <property type="term" value="C:cytosol"/>
    <property type="evidence" value="ECO:0007669"/>
    <property type="project" value="TreeGrafter"/>
</dbReference>
<gene>
    <name evidence="2" type="ORF">FTW19_01990</name>
</gene>
<dbReference type="NCBIfam" id="TIGR00738">
    <property type="entry name" value="rrf2_super"/>
    <property type="match status" value="1"/>
</dbReference>
<dbReference type="GO" id="GO:0003677">
    <property type="term" value="F:DNA binding"/>
    <property type="evidence" value="ECO:0007669"/>
    <property type="project" value="UniProtKB-KW"/>
</dbReference>
<accession>A0A5B9E3F8</accession>
<dbReference type="OrthoDB" id="9795923at2"/>
<dbReference type="SUPFAM" id="SSF46785">
    <property type="entry name" value="Winged helix' DNA-binding domain"/>
    <property type="match status" value="1"/>
</dbReference>
<evidence type="ECO:0000313" key="3">
    <source>
        <dbReference type="Proteomes" id="UP000321820"/>
    </source>
</evidence>
<dbReference type="PROSITE" id="PS51197">
    <property type="entry name" value="HTH_RRF2_2"/>
    <property type="match status" value="1"/>
</dbReference>
<dbReference type="RefSeq" id="WP_147646068.1">
    <property type="nucleotide sequence ID" value="NZ_CP042806.1"/>
</dbReference>
<dbReference type="Pfam" id="PF02082">
    <property type="entry name" value="Rrf2"/>
    <property type="match status" value="1"/>
</dbReference>